<dbReference type="Pfam" id="PF16661">
    <property type="entry name" value="Lactamase_B_6"/>
    <property type="match status" value="1"/>
</dbReference>
<evidence type="ECO:0000313" key="8">
    <source>
        <dbReference type="Proteomes" id="UP000580250"/>
    </source>
</evidence>
<protein>
    <recommendedName>
        <fullName evidence="6">Beta-Casp domain-containing protein</fullName>
    </recommendedName>
</protein>
<proteinExistence type="inferred from homology"/>
<dbReference type="GO" id="GO:0032039">
    <property type="term" value="C:integrator complex"/>
    <property type="evidence" value="ECO:0007669"/>
    <property type="project" value="InterPro"/>
</dbReference>
<dbReference type="InterPro" id="IPR001279">
    <property type="entry name" value="Metallo-B-lactamas"/>
</dbReference>
<keyword evidence="5" id="KW-0539">Nucleus</keyword>
<dbReference type="PANTHER" id="PTHR46094:SF1">
    <property type="entry name" value="INTEGRATOR COMPLEX SUBUNIT 9"/>
    <property type="match status" value="1"/>
</dbReference>
<dbReference type="InterPro" id="IPR022712">
    <property type="entry name" value="Beta_Casp"/>
</dbReference>
<evidence type="ECO:0000256" key="2">
    <source>
        <dbReference type="ARBA" id="ARBA00004496"/>
    </source>
</evidence>
<dbReference type="InterPro" id="IPR027074">
    <property type="entry name" value="Integrator_9su"/>
</dbReference>
<evidence type="ECO:0000256" key="5">
    <source>
        <dbReference type="ARBA" id="ARBA00023242"/>
    </source>
</evidence>
<dbReference type="EMBL" id="CAJEWN010004197">
    <property type="protein sequence ID" value="CAD2209452.1"/>
    <property type="molecule type" value="Genomic_DNA"/>
</dbReference>
<dbReference type="InterPro" id="IPR036866">
    <property type="entry name" value="RibonucZ/Hydroxyglut_hydro"/>
</dbReference>
<keyword evidence="4" id="KW-0963">Cytoplasm</keyword>
<feature type="domain" description="Beta-Casp" evidence="6">
    <location>
        <begin position="275"/>
        <end position="400"/>
    </location>
</feature>
<evidence type="ECO:0000313" key="7">
    <source>
        <dbReference type="EMBL" id="CAD2209452.1"/>
    </source>
</evidence>
<evidence type="ECO:0000259" key="6">
    <source>
        <dbReference type="SMART" id="SM01027"/>
    </source>
</evidence>
<comment type="caution">
    <text evidence="7">The sequence shown here is derived from an EMBL/GenBank/DDBJ whole genome shotgun (WGS) entry which is preliminary data.</text>
</comment>
<dbReference type="SMART" id="SM01027">
    <property type="entry name" value="Beta-Casp"/>
    <property type="match status" value="1"/>
</dbReference>
<evidence type="ECO:0000256" key="3">
    <source>
        <dbReference type="ARBA" id="ARBA00006861"/>
    </source>
</evidence>
<sequence length="634" mass="72984">MSDEINLKWLSWNAHRPCILLKFDHLHVLLDCIVGMDSLTSFLPCPLVRSNRISWQKKVHPYGKDVIPILKQINDLVYVELTPEMRTVKFKDVDPSSLDAILISNSSSFIALPFITEGTGFNGVVYATEPIVQLSNSFPNPPNSDPNFWKSFYKRIDIENCMKRVKLLFFRQEIALSEDLRITPYSSGHSIGSCNWLLSTNQHKIGYFAASSLRPSHPKPMELNSFNNLDALILTSIHTNDQSPDITVYKFTSAVVETLKIGGNVLIPVISTGLIYDLFEIIVKAIEVNNLSRNIPVYFISSIAESSLEFANIFSEWLSDDKGARVYKPEEPFYHSEMLRNRRIRVYDSLHGPFSKECRQPSIVFAGHPSLRIGEIVHLLDLWGGNSKNAIMMIDPDYPLETYYSPYKTLAIRAYYFPIETRLDYNQRFVPKQVLYPDEYSSSFSTLNALPIPTICFKQNEEFKLKIITNTQTKQILLKRKENEDLPTCIPWKRVKVDYEVLKHLKLKEKFDGLCPIKGHISATNNQLEFNFNSKTNKNEKKISKQKFIGRLNVTTFKELLEKREFQCELIQTGDEETLIIKNYSARIRIIQGGRRTLINCSDEIKRKEIQLAVHECLTKFVSPELINETNNKT</sequence>
<evidence type="ECO:0000256" key="4">
    <source>
        <dbReference type="ARBA" id="ARBA00022490"/>
    </source>
</evidence>
<organism evidence="7 8">
    <name type="scientific">Meloidogyne enterolobii</name>
    <name type="common">Root-knot nematode worm</name>
    <name type="synonym">Meloidogyne mayaguensis</name>
    <dbReference type="NCBI Taxonomy" id="390850"/>
    <lineage>
        <taxon>Eukaryota</taxon>
        <taxon>Metazoa</taxon>
        <taxon>Ecdysozoa</taxon>
        <taxon>Nematoda</taxon>
        <taxon>Chromadorea</taxon>
        <taxon>Rhabditida</taxon>
        <taxon>Tylenchina</taxon>
        <taxon>Tylenchomorpha</taxon>
        <taxon>Tylenchoidea</taxon>
        <taxon>Meloidogynidae</taxon>
        <taxon>Meloidogyninae</taxon>
        <taxon>Meloidogyne</taxon>
    </lineage>
</organism>
<dbReference type="OrthoDB" id="5600060at2759"/>
<comment type="subcellular location">
    <subcellularLocation>
        <location evidence="2">Cytoplasm</location>
    </subcellularLocation>
    <subcellularLocation>
        <location evidence="1">Nucleus</location>
    </subcellularLocation>
</comment>
<dbReference type="GO" id="GO:0005737">
    <property type="term" value="C:cytoplasm"/>
    <property type="evidence" value="ECO:0007669"/>
    <property type="project" value="UniProtKB-SubCell"/>
</dbReference>
<accession>A0A6V7YD13</accession>
<gene>
    <name evidence="7" type="ORF">MENT_LOCUS63615</name>
</gene>
<dbReference type="AlphaFoldDB" id="A0A6V7YD13"/>
<dbReference type="Proteomes" id="UP000580250">
    <property type="component" value="Unassembled WGS sequence"/>
</dbReference>
<dbReference type="Pfam" id="PF10996">
    <property type="entry name" value="Beta-Casp"/>
    <property type="match status" value="1"/>
</dbReference>
<dbReference type="SUPFAM" id="SSF56281">
    <property type="entry name" value="Metallo-hydrolase/oxidoreductase"/>
    <property type="match status" value="1"/>
</dbReference>
<evidence type="ECO:0000256" key="1">
    <source>
        <dbReference type="ARBA" id="ARBA00004123"/>
    </source>
</evidence>
<dbReference type="PANTHER" id="PTHR46094">
    <property type="entry name" value="INTEGRATOR COMPLEX SUBUNIT 9"/>
    <property type="match status" value="1"/>
</dbReference>
<reference evidence="7 8" key="1">
    <citation type="submission" date="2020-08" db="EMBL/GenBank/DDBJ databases">
        <authorList>
            <person name="Koutsovoulos G."/>
            <person name="Danchin GJ E."/>
        </authorList>
    </citation>
    <scope>NUCLEOTIDE SEQUENCE [LARGE SCALE GENOMIC DNA]</scope>
</reference>
<name>A0A6V7YD13_MELEN</name>
<dbReference type="Gene3D" id="3.60.15.10">
    <property type="entry name" value="Ribonuclease Z/Hydroxyacylglutathione hydrolase-like"/>
    <property type="match status" value="1"/>
</dbReference>
<comment type="similarity">
    <text evidence="3">Belongs to the metallo-beta-lactamase superfamily. RNA-metabolizing metallo-beta-lactamase-like family. INTS9 subfamily.</text>
</comment>
<dbReference type="GO" id="GO:0034472">
    <property type="term" value="P:snRNA 3'-end processing"/>
    <property type="evidence" value="ECO:0007669"/>
    <property type="project" value="TreeGrafter"/>
</dbReference>